<proteinExistence type="predicted"/>
<dbReference type="Proteomes" id="UP000887013">
    <property type="component" value="Unassembled WGS sequence"/>
</dbReference>
<organism evidence="2 3">
    <name type="scientific">Nephila pilipes</name>
    <name type="common">Giant wood spider</name>
    <name type="synonym">Nephila maculata</name>
    <dbReference type="NCBI Taxonomy" id="299642"/>
    <lineage>
        <taxon>Eukaryota</taxon>
        <taxon>Metazoa</taxon>
        <taxon>Ecdysozoa</taxon>
        <taxon>Arthropoda</taxon>
        <taxon>Chelicerata</taxon>
        <taxon>Arachnida</taxon>
        <taxon>Araneae</taxon>
        <taxon>Araneomorphae</taxon>
        <taxon>Entelegynae</taxon>
        <taxon>Araneoidea</taxon>
        <taxon>Nephilidae</taxon>
        <taxon>Nephila</taxon>
    </lineage>
</organism>
<protein>
    <submittedName>
        <fullName evidence="2">Uncharacterized protein</fullName>
    </submittedName>
</protein>
<evidence type="ECO:0000313" key="2">
    <source>
        <dbReference type="EMBL" id="GFT81056.1"/>
    </source>
</evidence>
<feature type="compositionally biased region" description="Polar residues" evidence="1">
    <location>
        <begin position="19"/>
        <end position="32"/>
    </location>
</feature>
<dbReference type="EMBL" id="BMAW01072057">
    <property type="protein sequence ID" value="GFT81056.1"/>
    <property type="molecule type" value="Genomic_DNA"/>
</dbReference>
<reference evidence="2" key="1">
    <citation type="submission" date="2020-08" db="EMBL/GenBank/DDBJ databases">
        <title>Multicomponent nature underlies the extraordinary mechanical properties of spider dragline silk.</title>
        <authorList>
            <person name="Kono N."/>
            <person name="Nakamura H."/>
            <person name="Mori M."/>
            <person name="Yoshida Y."/>
            <person name="Ohtoshi R."/>
            <person name="Malay A.D."/>
            <person name="Moran D.A.P."/>
            <person name="Tomita M."/>
            <person name="Numata K."/>
            <person name="Arakawa K."/>
        </authorList>
    </citation>
    <scope>NUCLEOTIDE SEQUENCE</scope>
</reference>
<keyword evidence="3" id="KW-1185">Reference proteome</keyword>
<accession>A0A8X6PUC7</accession>
<gene>
    <name evidence="2" type="ORF">NPIL_643121</name>
</gene>
<sequence>MTVERQLFPHPKMWKSKRNVSANSTAIDQKSSAKSRHETRKFAENYRQRVETLSIHSTSAPSIELHGDGTTTGVCQLCSGPYRQQYL</sequence>
<evidence type="ECO:0000256" key="1">
    <source>
        <dbReference type="SAM" id="MobiDB-lite"/>
    </source>
</evidence>
<evidence type="ECO:0000313" key="3">
    <source>
        <dbReference type="Proteomes" id="UP000887013"/>
    </source>
</evidence>
<dbReference type="AlphaFoldDB" id="A0A8X6PUC7"/>
<feature type="region of interest" description="Disordered" evidence="1">
    <location>
        <begin position="16"/>
        <end position="40"/>
    </location>
</feature>
<comment type="caution">
    <text evidence="2">The sequence shown here is derived from an EMBL/GenBank/DDBJ whole genome shotgun (WGS) entry which is preliminary data.</text>
</comment>
<name>A0A8X6PUC7_NEPPI</name>